<accession>A0ABU7CND2</accession>
<evidence type="ECO:0000313" key="2">
    <source>
        <dbReference type="Proteomes" id="UP001352852"/>
    </source>
</evidence>
<comment type="caution">
    <text evidence="1">The sequence shown here is derived from an EMBL/GenBank/DDBJ whole genome shotgun (WGS) entry which is preliminary data.</text>
</comment>
<gene>
    <name evidence="1" type="ORF">CHARACLAT_015345</name>
</gene>
<protein>
    <submittedName>
        <fullName evidence="1">Uncharacterized protein</fullName>
    </submittedName>
</protein>
<organism evidence="1 2">
    <name type="scientific">Characodon lateralis</name>
    <dbReference type="NCBI Taxonomy" id="208331"/>
    <lineage>
        <taxon>Eukaryota</taxon>
        <taxon>Metazoa</taxon>
        <taxon>Chordata</taxon>
        <taxon>Craniata</taxon>
        <taxon>Vertebrata</taxon>
        <taxon>Euteleostomi</taxon>
        <taxon>Actinopterygii</taxon>
        <taxon>Neopterygii</taxon>
        <taxon>Teleostei</taxon>
        <taxon>Neoteleostei</taxon>
        <taxon>Acanthomorphata</taxon>
        <taxon>Ovalentaria</taxon>
        <taxon>Atherinomorphae</taxon>
        <taxon>Cyprinodontiformes</taxon>
        <taxon>Goodeidae</taxon>
        <taxon>Characodon</taxon>
    </lineage>
</organism>
<reference evidence="1 2" key="1">
    <citation type="submission" date="2021-06" db="EMBL/GenBank/DDBJ databases">
        <authorList>
            <person name="Palmer J.M."/>
        </authorList>
    </citation>
    <scope>NUCLEOTIDE SEQUENCE [LARGE SCALE GENOMIC DNA]</scope>
    <source>
        <strain evidence="1 2">CL_MEX2019</strain>
        <tissue evidence="1">Muscle</tissue>
    </source>
</reference>
<dbReference type="EMBL" id="JAHUTJ010001187">
    <property type="protein sequence ID" value="MED6264477.1"/>
    <property type="molecule type" value="Genomic_DNA"/>
</dbReference>
<keyword evidence="2" id="KW-1185">Reference proteome</keyword>
<sequence>MSRFSLFETGLTDLSNSRGTNYFLLAGLQAGSIVHEGSLLIHVAAFRQSAGISTHCYDNMDMDIVECYVIKMYFGWNIERRHSVLTVLRANGNEQNHSRQALSQPLWTCGKQETHSSYN</sequence>
<name>A0ABU7CND2_9TELE</name>
<dbReference type="Proteomes" id="UP001352852">
    <property type="component" value="Unassembled WGS sequence"/>
</dbReference>
<evidence type="ECO:0000313" key="1">
    <source>
        <dbReference type="EMBL" id="MED6264477.1"/>
    </source>
</evidence>
<proteinExistence type="predicted"/>